<dbReference type="InterPro" id="IPR036680">
    <property type="entry name" value="SPOR-like_sf"/>
</dbReference>
<evidence type="ECO:0000259" key="4">
    <source>
        <dbReference type="PROSITE" id="PS51724"/>
    </source>
</evidence>
<comment type="similarity">
    <text evidence="2">Belongs to the virb1 family.</text>
</comment>
<sequence>MSHWPEACQRSVTTRPEISPGSNISTSRTICTRPVRTVAFIGLLALLSACAGETPGSDMQIPIAQEEAQYRSHAKSYYAPPGPADDPWGPYIQEASQRFDIPDMWIRSVIQRESGGRMFHNGQLVTSAPGAMGLMQLMPPTYDEIKRQNNLGDDPYDPHDNILAGTAYVRQLYDTYGSPGFLAAYNAGPGRLEDFLGHNRTLPRETRNYVATIGREIAGTWPNNRSQADLLVASHESSRYAAYASAAMPSDTANTVRSAWSHHNNADAGQPVQVAEAPAESDATASQTPAPTYTHAWAPVGRNPESPQAVSAAWQSRLKSGSAVQTASVATETTDTSASQTSAVWQNRLKSEDTTPVGVTAATAENPAEDTNEQPAVQRTSRAAPARFSLVSRAAAATTPVPAQASRLTSSRSNAAIAEEARNWAIQVGAFSSSSMAQQAASHARSRASSDLSGARAQVASVKVSRGQLFRARLTGISRAEAVSACRRLDAGASNCVVVSPDVIR</sequence>
<dbReference type="InterPro" id="IPR008258">
    <property type="entry name" value="Transglycosylase_SLT_dom_1"/>
</dbReference>
<dbReference type="Gene3D" id="1.10.530.10">
    <property type="match status" value="1"/>
</dbReference>
<dbReference type="CDD" id="cd00254">
    <property type="entry name" value="LT-like"/>
    <property type="match status" value="1"/>
</dbReference>
<dbReference type="EMBL" id="WOSW01000005">
    <property type="protein sequence ID" value="NHO31780.1"/>
    <property type="molecule type" value="Genomic_DNA"/>
</dbReference>
<keyword evidence="6" id="KW-1185">Reference proteome</keyword>
<organism evidence="5 6">
    <name type="scientific">Acetobacter fallax</name>
    <dbReference type="NCBI Taxonomy" id="1737473"/>
    <lineage>
        <taxon>Bacteria</taxon>
        <taxon>Pseudomonadati</taxon>
        <taxon>Pseudomonadota</taxon>
        <taxon>Alphaproteobacteria</taxon>
        <taxon>Acetobacterales</taxon>
        <taxon>Acetobacteraceae</taxon>
        <taxon>Acetobacter</taxon>
    </lineage>
</organism>
<evidence type="ECO:0000313" key="6">
    <source>
        <dbReference type="Proteomes" id="UP000615326"/>
    </source>
</evidence>
<proteinExistence type="inferred from homology"/>
<name>A0ABX0K5W9_9PROT</name>
<dbReference type="InterPro" id="IPR007730">
    <property type="entry name" value="SPOR-like_dom"/>
</dbReference>
<dbReference type="RefSeq" id="WP_173576393.1">
    <property type="nucleotide sequence ID" value="NZ_WOSW01000005.1"/>
</dbReference>
<dbReference type="Gene3D" id="3.30.70.1070">
    <property type="entry name" value="Sporulation related repeat"/>
    <property type="match status" value="1"/>
</dbReference>
<evidence type="ECO:0000256" key="3">
    <source>
        <dbReference type="SAM" id="MobiDB-lite"/>
    </source>
</evidence>
<feature type="region of interest" description="Disordered" evidence="3">
    <location>
        <begin position="270"/>
        <end position="383"/>
    </location>
</feature>
<evidence type="ECO:0000313" key="5">
    <source>
        <dbReference type="EMBL" id="NHO31780.1"/>
    </source>
</evidence>
<dbReference type="PROSITE" id="PS51724">
    <property type="entry name" value="SPOR"/>
    <property type="match status" value="1"/>
</dbReference>
<dbReference type="Pfam" id="PF05036">
    <property type="entry name" value="SPOR"/>
    <property type="match status" value="1"/>
</dbReference>
<dbReference type="InterPro" id="IPR023346">
    <property type="entry name" value="Lysozyme-like_dom_sf"/>
</dbReference>
<dbReference type="PANTHER" id="PTHR37423:SF2">
    <property type="entry name" value="MEMBRANE-BOUND LYTIC MUREIN TRANSGLYCOSYLASE C"/>
    <property type="match status" value="1"/>
</dbReference>
<comment type="similarity">
    <text evidence="1">Belongs to the transglycosylase Slt family.</text>
</comment>
<protein>
    <submittedName>
        <fullName evidence="5">Transglycosylase SLT domain-containing protein</fullName>
    </submittedName>
</protein>
<reference evidence="5 6" key="1">
    <citation type="journal article" date="2020" name="Int. J. Syst. Evol. Microbiol.">
        <title>Novel acetic acid bacteria from cider fermentations: Acetobacter conturbans sp. nov. and Acetobacter fallax sp. nov.</title>
        <authorList>
            <person name="Sombolestani A.S."/>
            <person name="Cleenwerck I."/>
            <person name="Cnockaert M."/>
            <person name="Borremans W."/>
            <person name="Wieme A.D."/>
            <person name="De Vuyst L."/>
            <person name="Vandamme P."/>
        </authorList>
    </citation>
    <scope>NUCLEOTIDE SEQUENCE [LARGE SCALE GENOMIC DNA]</scope>
    <source>
        <strain evidence="5 6">LMG 1637</strain>
    </source>
</reference>
<feature type="compositionally biased region" description="Polar residues" evidence="3">
    <location>
        <begin position="10"/>
        <end position="26"/>
    </location>
</feature>
<comment type="caution">
    <text evidence="5">The sequence shown here is derived from an EMBL/GenBank/DDBJ whole genome shotgun (WGS) entry which is preliminary data.</text>
</comment>
<feature type="compositionally biased region" description="Polar residues" evidence="3">
    <location>
        <begin position="305"/>
        <end position="345"/>
    </location>
</feature>
<dbReference type="Pfam" id="PF01464">
    <property type="entry name" value="SLT"/>
    <property type="match status" value="1"/>
</dbReference>
<dbReference type="SUPFAM" id="SSF53955">
    <property type="entry name" value="Lysozyme-like"/>
    <property type="match status" value="1"/>
</dbReference>
<feature type="region of interest" description="Disordered" evidence="3">
    <location>
        <begin position="1"/>
        <end position="26"/>
    </location>
</feature>
<evidence type="ECO:0000256" key="1">
    <source>
        <dbReference type="ARBA" id="ARBA00007734"/>
    </source>
</evidence>
<dbReference type="Proteomes" id="UP000615326">
    <property type="component" value="Unassembled WGS sequence"/>
</dbReference>
<evidence type="ECO:0000256" key="2">
    <source>
        <dbReference type="ARBA" id="ARBA00009387"/>
    </source>
</evidence>
<feature type="domain" description="SPOR" evidence="4">
    <location>
        <begin position="418"/>
        <end position="500"/>
    </location>
</feature>
<gene>
    <name evidence="5" type="ORF">GOB84_04235</name>
</gene>
<accession>A0ABX0K5W9</accession>
<dbReference type="PANTHER" id="PTHR37423">
    <property type="entry name" value="SOLUBLE LYTIC MUREIN TRANSGLYCOSYLASE-RELATED"/>
    <property type="match status" value="1"/>
</dbReference>